<evidence type="ECO:0000313" key="8">
    <source>
        <dbReference type="EMBL" id="KZE75947.1"/>
    </source>
</evidence>
<keyword evidence="4 6" id="KW-1133">Transmembrane helix</keyword>
<feature type="coiled-coil region" evidence="7">
    <location>
        <begin position="572"/>
        <end position="599"/>
    </location>
</feature>
<dbReference type="GO" id="GO:0016020">
    <property type="term" value="C:membrane"/>
    <property type="evidence" value="ECO:0007669"/>
    <property type="project" value="UniProtKB-SubCell"/>
</dbReference>
<feature type="transmembrane region" description="Helical" evidence="6">
    <location>
        <begin position="41"/>
        <end position="63"/>
    </location>
</feature>
<dbReference type="GO" id="GO:0005315">
    <property type="term" value="F:phosphate transmembrane transporter activity"/>
    <property type="evidence" value="ECO:0007669"/>
    <property type="project" value="InterPro"/>
</dbReference>
<evidence type="ECO:0000256" key="1">
    <source>
        <dbReference type="ARBA" id="ARBA00004141"/>
    </source>
</evidence>
<evidence type="ECO:0000256" key="2">
    <source>
        <dbReference type="ARBA" id="ARBA00022448"/>
    </source>
</evidence>
<sequence length="759" mass="84437">MEQIFIVMLIALGVLAIIDLTVGVSNDAVNFLNSALGSKAVTFRTIMIVASLGILVGALFSGGMMEIARSGIFVPSMFSFNDVMVIFLAVMITDVLLLDVFNSMGLPTSTTVSIVFELLGSAVCLAVIKIMANNDSWSVLPNYINTEKATEIVVSILLSVILSFTLGTLVQYISRLIFTFQVEQKLKYFGAIFGGVAITAITFFILVKGLKGASFITKETSIWIGNNQLIIIGLSLVFWTIFSQFLMSIFKLNILRVIIVIGTFALALAFAGNDLVNFIGVPIAAYQSFGFFMESGQSPDTYMMAKLAEENVVAPFYFLAIAGIVMVYTLWTSKKAKNVIETEMSLARQDTGGTAEKFSPNILSKVIVRGMVLIGMVVDYFLPKSLQLKMDKRFEIPKKPKNKAPKDEPAFDMVRASVNLIVASILISIGTSMKLPLSTTYVTFMVAMGTSFADRAWDRDSAVYRVAGVFNVIGGWFVTAIVAFIASFVIAYVLKIGEIYALVGMLILVGILLYRSNKSYIKKSKEKEDKDAKLDNVDIQTIQGVASESSSQIATVITKANELFTVVIDGVALQDITNLKKSKKQLKKLEKEVDDLRGNVYFFIKNLDETSVEASKFYVLTLGYLQDMIKAINFIAQNSYTHVDNNHKKLKFNQIRDLKLIDKKLQILFDKIVILFTEEKFSQIDEILSEKEDLIATVDKLIQKQIIRIRTTETSPKNSKLYFSILFETDELIKSTIGLLELFKDFDIDVKRKSFIRMS</sequence>
<proteinExistence type="inferred from homology"/>
<feature type="transmembrane region" description="Helical" evidence="6">
    <location>
        <begin position="6"/>
        <end position="29"/>
    </location>
</feature>
<evidence type="ECO:0000256" key="4">
    <source>
        <dbReference type="ARBA" id="ARBA00022989"/>
    </source>
</evidence>
<keyword evidence="5 6" id="KW-0472">Membrane</keyword>
<evidence type="ECO:0000256" key="6">
    <source>
        <dbReference type="RuleBase" id="RU363058"/>
    </source>
</evidence>
<reference evidence="8 9" key="1">
    <citation type="submission" date="2016-01" db="EMBL/GenBank/DDBJ databases">
        <title>Whole genome sequencing of Myroides marinus L41.</title>
        <authorList>
            <person name="Hong K.W."/>
        </authorList>
    </citation>
    <scope>NUCLEOTIDE SEQUENCE [LARGE SCALE GENOMIC DNA]</scope>
    <source>
        <strain evidence="8 9">L41</strain>
    </source>
</reference>
<feature type="transmembrane region" description="Helical" evidence="6">
    <location>
        <begin position="227"/>
        <end position="247"/>
    </location>
</feature>
<feature type="transmembrane region" description="Helical" evidence="6">
    <location>
        <begin position="413"/>
        <end position="433"/>
    </location>
</feature>
<keyword evidence="6" id="KW-0592">Phosphate transport</keyword>
<dbReference type="OrthoDB" id="1110016at2"/>
<accession>A0A163W6S1</accession>
<comment type="similarity">
    <text evidence="6">Belongs to the inorganic phosphate transporter (PiT) (TC 2.A.20) family.</text>
</comment>
<dbReference type="Pfam" id="PF01384">
    <property type="entry name" value="PHO4"/>
    <property type="match status" value="1"/>
</dbReference>
<dbReference type="InterPro" id="IPR001204">
    <property type="entry name" value="Phos_transporter"/>
</dbReference>
<dbReference type="PANTHER" id="PTHR11101">
    <property type="entry name" value="PHOSPHATE TRANSPORTER"/>
    <property type="match status" value="1"/>
</dbReference>
<gene>
    <name evidence="8" type="ORF">AV926_16210</name>
</gene>
<name>A0A163W6S1_9FLAO</name>
<feature type="transmembrane region" description="Helical" evidence="6">
    <location>
        <begin position="469"/>
        <end position="493"/>
    </location>
</feature>
<dbReference type="AlphaFoldDB" id="A0A163W6S1"/>
<protein>
    <recommendedName>
        <fullName evidence="6">Phosphate transporter</fullName>
    </recommendedName>
</protein>
<dbReference type="RefSeq" id="WP_038984316.1">
    <property type="nucleotide sequence ID" value="NZ_JWJO01000001.1"/>
</dbReference>
<evidence type="ECO:0000256" key="5">
    <source>
        <dbReference type="ARBA" id="ARBA00023136"/>
    </source>
</evidence>
<comment type="caution">
    <text evidence="8">The sequence shown here is derived from an EMBL/GenBank/DDBJ whole genome shotgun (WGS) entry which is preliminary data.</text>
</comment>
<keyword evidence="3 6" id="KW-0812">Transmembrane</keyword>
<feature type="transmembrane region" description="Helical" evidence="6">
    <location>
        <begin position="152"/>
        <end position="174"/>
    </location>
</feature>
<feature type="transmembrane region" description="Helical" evidence="6">
    <location>
        <begin position="312"/>
        <end position="331"/>
    </location>
</feature>
<feature type="transmembrane region" description="Helical" evidence="6">
    <location>
        <begin position="276"/>
        <end position="292"/>
    </location>
</feature>
<feature type="transmembrane region" description="Helical" evidence="6">
    <location>
        <begin position="499"/>
        <end position="517"/>
    </location>
</feature>
<dbReference type="Proteomes" id="UP000076630">
    <property type="component" value="Unassembled WGS sequence"/>
</dbReference>
<dbReference type="PANTHER" id="PTHR11101:SF16">
    <property type="entry name" value="PHOSPHATE TRANSPORTER"/>
    <property type="match status" value="1"/>
</dbReference>
<feature type="transmembrane region" description="Helical" evidence="6">
    <location>
        <begin position="114"/>
        <end position="132"/>
    </location>
</feature>
<comment type="subcellular location">
    <subcellularLocation>
        <location evidence="1 6">Membrane</location>
        <topology evidence="1 6">Multi-pass membrane protein</topology>
    </subcellularLocation>
</comment>
<evidence type="ECO:0000256" key="7">
    <source>
        <dbReference type="SAM" id="Coils"/>
    </source>
</evidence>
<keyword evidence="9" id="KW-1185">Reference proteome</keyword>
<evidence type="ECO:0000256" key="3">
    <source>
        <dbReference type="ARBA" id="ARBA00022692"/>
    </source>
</evidence>
<evidence type="ECO:0000313" key="9">
    <source>
        <dbReference type="Proteomes" id="UP000076630"/>
    </source>
</evidence>
<feature type="transmembrane region" description="Helical" evidence="6">
    <location>
        <begin position="362"/>
        <end position="382"/>
    </location>
</feature>
<feature type="transmembrane region" description="Helical" evidence="6">
    <location>
        <begin position="186"/>
        <end position="207"/>
    </location>
</feature>
<organism evidence="8 9">
    <name type="scientific">Myroides marinus</name>
    <dbReference type="NCBI Taxonomy" id="703342"/>
    <lineage>
        <taxon>Bacteria</taxon>
        <taxon>Pseudomonadati</taxon>
        <taxon>Bacteroidota</taxon>
        <taxon>Flavobacteriia</taxon>
        <taxon>Flavobacteriales</taxon>
        <taxon>Flavobacteriaceae</taxon>
        <taxon>Myroides</taxon>
    </lineage>
</organism>
<feature type="transmembrane region" description="Helical" evidence="6">
    <location>
        <begin position="254"/>
        <end position="270"/>
    </location>
</feature>
<keyword evidence="7" id="KW-0175">Coiled coil</keyword>
<keyword evidence="2 6" id="KW-0813">Transport</keyword>
<dbReference type="GO" id="GO:0035435">
    <property type="term" value="P:phosphate ion transmembrane transport"/>
    <property type="evidence" value="ECO:0007669"/>
    <property type="project" value="TreeGrafter"/>
</dbReference>
<dbReference type="EMBL" id="LQNU01000079">
    <property type="protein sequence ID" value="KZE75947.1"/>
    <property type="molecule type" value="Genomic_DNA"/>
</dbReference>